<dbReference type="EMBL" id="CAKOFQ010006698">
    <property type="protein sequence ID" value="CAH1961969.1"/>
    <property type="molecule type" value="Genomic_DNA"/>
</dbReference>
<accession>A0A9P0P1T7</accession>
<reference evidence="1" key="1">
    <citation type="submission" date="2022-03" db="EMBL/GenBank/DDBJ databases">
        <authorList>
            <person name="Sayadi A."/>
        </authorList>
    </citation>
    <scope>NUCLEOTIDE SEQUENCE</scope>
</reference>
<sequence>MHSRIVGCLDSVSWVIDLDDHDRTMVGSTQNPLYLDSNEVFDKGAGIYLSSDYGMKIENKSYVSRAVQLIDHHTHYNKLHRYTSGYPSAFEQSVASMIQVSDCHTKHIKNKSDGIGSKRCETSN</sequence>
<protein>
    <submittedName>
        <fullName evidence="1">Uncharacterized protein</fullName>
    </submittedName>
</protein>
<gene>
    <name evidence="1" type="ORF">ACAOBT_LOCUS4423</name>
</gene>
<proteinExistence type="predicted"/>
<evidence type="ECO:0000313" key="1">
    <source>
        <dbReference type="EMBL" id="CAH1961969.1"/>
    </source>
</evidence>
<dbReference type="Proteomes" id="UP001152888">
    <property type="component" value="Unassembled WGS sequence"/>
</dbReference>
<organism evidence="1 2">
    <name type="scientific">Acanthoscelides obtectus</name>
    <name type="common">Bean weevil</name>
    <name type="synonym">Bruchus obtectus</name>
    <dbReference type="NCBI Taxonomy" id="200917"/>
    <lineage>
        <taxon>Eukaryota</taxon>
        <taxon>Metazoa</taxon>
        <taxon>Ecdysozoa</taxon>
        <taxon>Arthropoda</taxon>
        <taxon>Hexapoda</taxon>
        <taxon>Insecta</taxon>
        <taxon>Pterygota</taxon>
        <taxon>Neoptera</taxon>
        <taxon>Endopterygota</taxon>
        <taxon>Coleoptera</taxon>
        <taxon>Polyphaga</taxon>
        <taxon>Cucujiformia</taxon>
        <taxon>Chrysomeloidea</taxon>
        <taxon>Chrysomelidae</taxon>
        <taxon>Bruchinae</taxon>
        <taxon>Bruchini</taxon>
        <taxon>Acanthoscelides</taxon>
    </lineage>
</organism>
<name>A0A9P0P1T7_ACAOB</name>
<evidence type="ECO:0000313" key="2">
    <source>
        <dbReference type="Proteomes" id="UP001152888"/>
    </source>
</evidence>
<dbReference type="AlphaFoldDB" id="A0A9P0P1T7"/>
<keyword evidence="2" id="KW-1185">Reference proteome</keyword>
<comment type="caution">
    <text evidence="1">The sequence shown here is derived from an EMBL/GenBank/DDBJ whole genome shotgun (WGS) entry which is preliminary data.</text>
</comment>